<dbReference type="EMBL" id="CP101508">
    <property type="protein sequence ID" value="UTV29019.1"/>
    <property type="molecule type" value="Genomic_DNA"/>
</dbReference>
<keyword evidence="1" id="KW-0812">Transmembrane</keyword>
<gene>
    <name evidence="2" type="ORF">NNL38_07255</name>
</gene>
<reference evidence="2" key="1">
    <citation type="submission" date="2022-07" db="EMBL/GenBank/DDBJ databases">
        <title>Genome sequencing of Photobacterium atrarenae GJH2-4.</title>
        <authorList>
            <person name="Park S.-J."/>
        </authorList>
    </citation>
    <scope>NUCLEOTIDE SEQUENCE</scope>
    <source>
        <strain evidence="2">GJH2-4</strain>
    </source>
</reference>
<dbReference type="RefSeq" id="WP_255390343.1">
    <property type="nucleotide sequence ID" value="NZ_CP101508.1"/>
</dbReference>
<dbReference type="Proteomes" id="UP001057998">
    <property type="component" value="Chromosome 1"/>
</dbReference>
<evidence type="ECO:0000313" key="3">
    <source>
        <dbReference type="Proteomes" id="UP001057998"/>
    </source>
</evidence>
<keyword evidence="3" id="KW-1185">Reference proteome</keyword>
<name>A0ABY5GJY3_9GAMM</name>
<organism evidence="2 3">
    <name type="scientific">Photobacterium atrarenae</name>
    <dbReference type="NCBI Taxonomy" id="865757"/>
    <lineage>
        <taxon>Bacteria</taxon>
        <taxon>Pseudomonadati</taxon>
        <taxon>Pseudomonadota</taxon>
        <taxon>Gammaproteobacteria</taxon>
        <taxon>Vibrionales</taxon>
        <taxon>Vibrionaceae</taxon>
        <taxon>Photobacterium</taxon>
    </lineage>
</organism>
<protein>
    <submittedName>
        <fullName evidence="2">Uncharacterized protein</fullName>
    </submittedName>
</protein>
<accession>A0ABY5GJY3</accession>
<keyword evidence="1" id="KW-1133">Transmembrane helix</keyword>
<evidence type="ECO:0000256" key="1">
    <source>
        <dbReference type="SAM" id="Phobius"/>
    </source>
</evidence>
<evidence type="ECO:0000313" key="2">
    <source>
        <dbReference type="EMBL" id="UTV29019.1"/>
    </source>
</evidence>
<proteinExistence type="predicted"/>
<keyword evidence="1" id="KW-0472">Membrane</keyword>
<feature type="transmembrane region" description="Helical" evidence="1">
    <location>
        <begin position="12"/>
        <end position="31"/>
    </location>
</feature>
<sequence>MTLPNHTVRKSPLLYLTFFLLLVLTMAFFTIPENQSSDPVVTIQGQVLIPSKTWSWEATPTGTLPSSMVNFSDTLPASCSGGAFAFGTGRLFNSYSLLLNLIDEEHFEPKQVLLHARELIKPPSQPPASASFTPLGWTKTTDGAGMLRWAPAYSISQWSDEWVNQITKGSNAQTIRIPIQHPVSLKIGHATPLELPLHTGSNYLEISAQAWNRIKITPGAWFNSSLLKFIKESRPLLQGGVNLDSIMGANGLLHCRVSELIVAYQPTVELTALGSVEAAIDRAVTTSDALTIGNIKFNRAEKSAEKHGGNTVYSLSSDSKLPIMIAVNVVKLY</sequence>